<evidence type="ECO:0000313" key="1">
    <source>
        <dbReference type="EMBL" id="SNR16782.1"/>
    </source>
</evidence>
<sequence>MRKLGQFFILFTTVLISCKGQEKEKVEKIVVEKKEPKTHQIKSLQEFVLTEDKNRNYQQIRNTILEQKRELLERKQFDSLSQFFETALLHRIIPQWEGTVWSFEGYTSTPKKGEIACGYFISTTLKHIGFNINRYQLAQQSPINEAKTLALENKVIEIFDHETDKIIQKIKEVLPEGIHFIGFDAGHVGYILKKKGELYLIHSNYLEGKVGVERIQKSTVFASFFKFYLVELSTNKQLLEKWIKNEEIIIKK</sequence>
<dbReference type="RefSeq" id="WP_095073570.1">
    <property type="nucleotide sequence ID" value="NZ_LT899436.1"/>
</dbReference>
<keyword evidence="2" id="KW-1185">Reference proteome</keyword>
<dbReference type="EMBL" id="LT899436">
    <property type="protein sequence ID" value="SNR16782.1"/>
    <property type="molecule type" value="Genomic_DNA"/>
</dbReference>
<dbReference type="Proteomes" id="UP000215214">
    <property type="component" value="Chromosome TJEJU"/>
</dbReference>
<protein>
    <submittedName>
        <fullName evidence="1">Probable lipoprotein</fullName>
    </submittedName>
</protein>
<dbReference type="PROSITE" id="PS51257">
    <property type="entry name" value="PROKAR_LIPOPROTEIN"/>
    <property type="match status" value="1"/>
</dbReference>
<dbReference type="AlphaFoldDB" id="A0A238UCG0"/>
<organism evidence="1 2">
    <name type="scientific">Tenacibaculum jejuense</name>
    <dbReference type="NCBI Taxonomy" id="584609"/>
    <lineage>
        <taxon>Bacteria</taxon>
        <taxon>Pseudomonadati</taxon>
        <taxon>Bacteroidota</taxon>
        <taxon>Flavobacteriia</taxon>
        <taxon>Flavobacteriales</taxon>
        <taxon>Flavobacteriaceae</taxon>
        <taxon>Tenacibaculum</taxon>
    </lineage>
</organism>
<evidence type="ECO:0000313" key="2">
    <source>
        <dbReference type="Proteomes" id="UP000215214"/>
    </source>
</evidence>
<reference evidence="1 2" key="1">
    <citation type="submission" date="2017-07" db="EMBL/GenBank/DDBJ databases">
        <authorList>
            <person name="Sun Z.S."/>
            <person name="Albrecht U."/>
            <person name="Echele G."/>
            <person name="Lee C.C."/>
        </authorList>
    </citation>
    <scope>NUCLEOTIDE SEQUENCE [LARGE SCALE GENOMIC DNA]</scope>
    <source>
        <strain evidence="2">type strain: KCTC 22618</strain>
    </source>
</reference>
<accession>A0A238UCG0</accession>
<keyword evidence="1" id="KW-0449">Lipoprotein</keyword>
<name>A0A238UCG0_9FLAO</name>
<proteinExistence type="predicted"/>
<dbReference type="OrthoDB" id="944017at2"/>
<gene>
    <name evidence="1" type="ORF">TJEJU_3126</name>
</gene>
<dbReference type="KEGG" id="tje:TJEJU_3126"/>